<comment type="subcellular location">
    <subcellularLocation>
        <location evidence="1">Cytoplasm</location>
    </subcellularLocation>
</comment>
<dbReference type="Pfam" id="PF07809">
    <property type="entry name" value="RTP801_C"/>
    <property type="match status" value="1"/>
</dbReference>
<evidence type="ECO:0000313" key="5">
    <source>
        <dbReference type="Proteomes" id="UP000694843"/>
    </source>
</evidence>
<dbReference type="OrthoDB" id="10018535at2759"/>
<dbReference type="InterPro" id="IPR038281">
    <property type="entry name" value="RTP801-like_C_sf"/>
</dbReference>
<dbReference type="GO" id="GO:0006915">
    <property type="term" value="P:apoptotic process"/>
    <property type="evidence" value="ECO:0007669"/>
    <property type="project" value="TreeGrafter"/>
</dbReference>
<feature type="compositionally biased region" description="Polar residues" evidence="4">
    <location>
        <begin position="101"/>
        <end position="111"/>
    </location>
</feature>
<feature type="region of interest" description="Disordered" evidence="4">
    <location>
        <begin position="76"/>
        <end position="113"/>
    </location>
</feature>
<reference evidence="6" key="1">
    <citation type="submission" date="2025-08" db="UniProtKB">
        <authorList>
            <consortium name="RefSeq"/>
        </authorList>
    </citation>
    <scope>IDENTIFICATION</scope>
</reference>
<name>A0A8B7P794_HYAAZ</name>
<feature type="compositionally biased region" description="Low complexity" evidence="4">
    <location>
        <begin position="76"/>
        <end position="100"/>
    </location>
</feature>
<organism evidence="5 6">
    <name type="scientific">Hyalella azteca</name>
    <name type="common">Amphipod</name>
    <dbReference type="NCBI Taxonomy" id="294128"/>
    <lineage>
        <taxon>Eukaryota</taxon>
        <taxon>Metazoa</taxon>
        <taxon>Ecdysozoa</taxon>
        <taxon>Arthropoda</taxon>
        <taxon>Crustacea</taxon>
        <taxon>Multicrustacea</taxon>
        <taxon>Malacostraca</taxon>
        <taxon>Eumalacostraca</taxon>
        <taxon>Peracarida</taxon>
        <taxon>Amphipoda</taxon>
        <taxon>Senticaudata</taxon>
        <taxon>Talitrida</taxon>
        <taxon>Talitroidea</taxon>
        <taxon>Hyalellidae</taxon>
        <taxon>Hyalella</taxon>
    </lineage>
</organism>
<dbReference type="GO" id="GO:0009968">
    <property type="term" value="P:negative regulation of signal transduction"/>
    <property type="evidence" value="ECO:0007669"/>
    <property type="project" value="InterPro"/>
</dbReference>
<dbReference type="GeneID" id="108677930"/>
<dbReference type="GO" id="GO:0005737">
    <property type="term" value="C:cytoplasm"/>
    <property type="evidence" value="ECO:0007669"/>
    <property type="project" value="UniProtKB-SubCell"/>
</dbReference>
<evidence type="ECO:0000256" key="2">
    <source>
        <dbReference type="ARBA" id="ARBA00010670"/>
    </source>
</evidence>
<proteinExistence type="inferred from homology"/>
<protein>
    <submittedName>
        <fullName evidence="6">Uncharacterized protein LOC108677930</fullName>
    </submittedName>
</protein>
<dbReference type="Gene3D" id="3.90.470.40">
    <property type="entry name" value="RTP801-like"/>
    <property type="match status" value="1"/>
</dbReference>
<feature type="compositionally biased region" description="Low complexity" evidence="4">
    <location>
        <begin position="246"/>
        <end position="260"/>
    </location>
</feature>
<dbReference type="AlphaFoldDB" id="A0A8B7P794"/>
<evidence type="ECO:0000256" key="4">
    <source>
        <dbReference type="SAM" id="MobiDB-lite"/>
    </source>
</evidence>
<dbReference type="RefSeq" id="XP_018021732.1">
    <property type="nucleotide sequence ID" value="XM_018166243.2"/>
</dbReference>
<feature type="region of interest" description="Disordered" evidence="4">
    <location>
        <begin position="235"/>
        <end position="260"/>
    </location>
</feature>
<evidence type="ECO:0000256" key="3">
    <source>
        <dbReference type="ARBA" id="ARBA00022490"/>
    </source>
</evidence>
<sequence length="281" mass="31161">MIKRLHNFLNLDKKKERRINMANFMPKSTYPKKHNRIDPGLYKFASQDDERTAHKLESFLWSLLHQKASIAAFQQNDQQDPPSPNTQTPPRTPPSARAASVPQNSLPNTNAGRALDVSNACKRFINAIKERVGPGSPQISLPEDLTAKLAVNIVRMVEAEERGVRGCAIVVMLHDGDKKTTLGKVVCDPSCVTKTLLHLHLNRMDNPDASSGEGEAAKRSSKNIIYISPGYTLEKTRKPRHRRTRTLTSSSQGSGSSLESLQASKSSVGLCRMGSRVYDLY</sequence>
<dbReference type="PANTHER" id="PTHR12478">
    <property type="entry name" value="DNA-DAMAGE-INDUCIBLE TRANSCRIPT 4 PROTEIN DDIT4"/>
    <property type="match status" value="1"/>
</dbReference>
<dbReference type="KEGG" id="hazt:108677930"/>
<accession>A0A8B7P794</accession>
<dbReference type="PANTHER" id="PTHR12478:SF16">
    <property type="entry name" value="PROTEIN CHARYBDE-RELATED"/>
    <property type="match status" value="1"/>
</dbReference>
<evidence type="ECO:0000313" key="6">
    <source>
        <dbReference type="RefSeq" id="XP_018021732.1"/>
    </source>
</evidence>
<dbReference type="Proteomes" id="UP000694843">
    <property type="component" value="Unplaced"/>
</dbReference>
<evidence type="ECO:0000256" key="1">
    <source>
        <dbReference type="ARBA" id="ARBA00004496"/>
    </source>
</evidence>
<gene>
    <name evidence="6" type="primary">LOC108677930</name>
</gene>
<keyword evidence="5" id="KW-1185">Reference proteome</keyword>
<dbReference type="GO" id="GO:0032006">
    <property type="term" value="P:regulation of TOR signaling"/>
    <property type="evidence" value="ECO:0007669"/>
    <property type="project" value="TreeGrafter"/>
</dbReference>
<dbReference type="InterPro" id="IPR012918">
    <property type="entry name" value="RTP801-like"/>
</dbReference>
<comment type="similarity">
    <text evidence="2">Belongs to the DDIT4 family.</text>
</comment>
<keyword evidence="3" id="KW-0963">Cytoplasm</keyword>